<evidence type="ECO:0000313" key="14">
    <source>
        <dbReference type="Proteomes" id="UP000176568"/>
    </source>
</evidence>
<evidence type="ECO:0000256" key="3">
    <source>
        <dbReference type="ARBA" id="ARBA00022475"/>
    </source>
</evidence>
<dbReference type="AlphaFoldDB" id="A0A1F4Y3N2"/>
<dbReference type="Gene3D" id="3.90.1310.10">
    <property type="entry name" value="Penicillin-binding protein 2a (Domain 2)"/>
    <property type="match status" value="1"/>
</dbReference>
<keyword evidence="5" id="KW-0133">Cell shape</keyword>
<dbReference type="GO" id="GO:0008658">
    <property type="term" value="F:penicillin binding"/>
    <property type="evidence" value="ECO:0007669"/>
    <property type="project" value="InterPro"/>
</dbReference>
<dbReference type="SUPFAM" id="SSF56601">
    <property type="entry name" value="beta-lactamase/transpeptidase-like"/>
    <property type="match status" value="1"/>
</dbReference>
<feature type="domain" description="Penicillin-binding protein transpeptidase" evidence="11">
    <location>
        <begin position="227"/>
        <end position="535"/>
    </location>
</feature>
<accession>A0A1F4Y3N2</accession>
<protein>
    <recommendedName>
        <fullName evidence="15">Penicillin-binding protein 2</fullName>
    </recommendedName>
</protein>
<dbReference type="PANTHER" id="PTHR30627:SF2">
    <property type="entry name" value="PEPTIDOGLYCAN D,D-TRANSPEPTIDASE MRDA"/>
    <property type="match status" value="1"/>
</dbReference>
<feature type="transmembrane region" description="Helical" evidence="10">
    <location>
        <begin position="48"/>
        <end position="65"/>
    </location>
</feature>
<dbReference type="InterPro" id="IPR036138">
    <property type="entry name" value="PBP_dimer_sf"/>
</dbReference>
<evidence type="ECO:0000256" key="4">
    <source>
        <dbReference type="ARBA" id="ARBA00022692"/>
    </source>
</evidence>
<keyword evidence="7 10" id="KW-1133">Transmembrane helix</keyword>
<keyword evidence="6" id="KW-0573">Peptidoglycan synthesis</keyword>
<dbReference type="SUPFAM" id="SSF56519">
    <property type="entry name" value="Penicillin binding protein dimerisation domain"/>
    <property type="match status" value="1"/>
</dbReference>
<dbReference type="EMBL" id="MEXB01000007">
    <property type="protein sequence ID" value="OGC88559.1"/>
    <property type="molecule type" value="Genomic_DNA"/>
</dbReference>
<organism evidence="13 14">
    <name type="scientific">Candidatus Adlerbacteria bacterium RIFOXYC1_FULL_48_26</name>
    <dbReference type="NCBI Taxonomy" id="1797247"/>
    <lineage>
        <taxon>Bacteria</taxon>
        <taxon>Candidatus Adleribacteriota</taxon>
    </lineage>
</organism>
<proteinExistence type="predicted"/>
<keyword evidence="3" id="KW-1003">Cell membrane</keyword>
<feature type="domain" description="Penicillin-binding protein dimerisation" evidence="12">
    <location>
        <begin position="120"/>
        <end position="188"/>
    </location>
</feature>
<dbReference type="PANTHER" id="PTHR30627">
    <property type="entry name" value="PEPTIDOGLYCAN D,D-TRANSPEPTIDASE"/>
    <property type="match status" value="1"/>
</dbReference>
<evidence type="ECO:0000256" key="7">
    <source>
        <dbReference type="ARBA" id="ARBA00022989"/>
    </source>
</evidence>
<dbReference type="GO" id="GO:0071555">
    <property type="term" value="P:cell wall organization"/>
    <property type="evidence" value="ECO:0007669"/>
    <property type="project" value="TreeGrafter"/>
</dbReference>
<name>A0A1F4Y3N2_9BACT</name>
<comment type="subcellular location">
    <subcellularLocation>
        <location evidence="2">Cell membrane</location>
    </subcellularLocation>
    <subcellularLocation>
        <location evidence="1">Membrane</location>
        <topology evidence="1">Single-pass membrane protein</topology>
    </subcellularLocation>
</comment>
<dbReference type="InterPro" id="IPR012338">
    <property type="entry name" value="Beta-lactam/transpept-like"/>
</dbReference>
<evidence type="ECO:0000256" key="5">
    <source>
        <dbReference type="ARBA" id="ARBA00022960"/>
    </source>
</evidence>
<keyword evidence="4 10" id="KW-0812">Transmembrane</keyword>
<evidence type="ECO:0000256" key="1">
    <source>
        <dbReference type="ARBA" id="ARBA00004167"/>
    </source>
</evidence>
<evidence type="ECO:0000313" key="13">
    <source>
        <dbReference type="EMBL" id="OGC88559.1"/>
    </source>
</evidence>
<evidence type="ECO:0008006" key="15">
    <source>
        <dbReference type="Google" id="ProtNLM"/>
    </source>
</evidence>
<dbReference type="Gene3D" id="3.40.710.10">
    <property type="entry name" value="DD-peptidase/beta-lactamase superfamily"/>
    <property type="match status" value="1"/>
</dbReference>
<evidence type="ECO:0000256" key="10">
    <source>
        <dbReference type="SAM" id="Phobius"/>
    </source>
</evidence>
<evidence type="ECO:0000256" key="8">
    <source>
        <dbReference type="ARBA" id="ARBA00023136"/>
    </source>
</evidence>
<dbReference type="GO" id="GO:0005886">
    <property type="term" value="C:plasma membrane"/>
    <property type="evidence" value="ECO:0007669"/>
    <property type="project" value="TreeGrafter"/>
</dbReference>
<evidence type="ECO:0000256" key="9">
    <source>
        <dbReference type="ARBA" id="ARBA00023316"/>
    </source>
</evidence>
<dbReference type="STRING" id="1797247.A2419_02735"/>
<dbReference type="Pfam" id="PF03717">
    <property type="entry name" value="PBP_dimer"/>
    <property type="match status" value="1"/>
</dbReference>
<gene>
    <name evidence="13" type="ORF">A2419_02735</name>
</gene>
<dbReference type="Pfam" id="PF00905">
    <property type="entry name" value="Transpeptidase"/>
    <property type="match status" value="1"/>
</dbReference>
<keyword evidence="8 10" id="KW-0472">Membrane</keyword>
<keyword evidence="9" id="KW-0961">Cell wall biogenesis/degradation</keyword>
<reference evidence="13 14" key="1">
    <citation type="journal article" date="2016" name="Nat. Commun.">
        <title>Thousands of microbial genomes shed light on interconnected biogeochemical processes in an aquifer system.</title>
        <authorList>
            <person name="Anantharaman K."/>
            <person name="Brown C.T."/>
            <person name="Hug L.A."/>
            <person name="Sharon I."/>
            <person name="Castelle C.J."/>
            <person name="Probst A.J."/>
            <person name="Thomas B.C."/>
            <person name="Singh A."/>
            <person name="Wilkins M.J."/>
            <person name="Karaoz U."/>
            <person name="Brodie E.L."/>
            <person name="Williams K.H."/>
            <person name="Hubbard S.S."/>
            <person name="Banfield J.F."/>
        </authorList>
    </citation>
    <scope>NUCLEOTIDE SEQUENCE [LARGE SCALE GENOMIC DNA]</scope>
</reference>
<dbReference type="InterPro" id="IPR050515">
    <property type="entry name" value="Beta-lactam/transpept"/>
</dbReference>
<sequence length="562" mass="61350">MRFFGIRRKSRRTTEINPDEILIDASNVADFDRDQFEGRIERPLGQRTMIVAAVLMGLLFSAYIVRASSLQLINGEMYAQRAKNNQLAQRTIFADRGIIEDRNGVPLAYNERTSVTDDFAQRVYIDMSGLAHVIGFAQSPAKDSGGTYYRTQFIGMDGAEKAFNDALGGKNGLKLTETDALDKVVSESTIQPPRSGDKLTLSIDAKVTSGLYEVIAKRAQEAHAVGGAGVIMDVRTGELLALTSYPEYSPNAMVEGDKDAIRSYNTNKNQPFLDRAVDGLYSPGSIIKPIMGAAALQEGVITENTIIVSTGQISVPNPYNPSKPTIFRDWRAHGAVTVRDAIAVSSDVFFYEVGGGFKNQRGIGISNIEKYFRMFGFGSDAGLAGFSYKTGTVPSPAWKAENFPDDPTWRVGNTYHTAIGQYGMQVTPLQAVRSAVAVANGGYMLTPTLLANAPKQNVERLPIDSYNLQVAREGMRQGVRTGIATAINFSFVQAAAKTGTAEVGLRNESQNAWMIGFWPYDEPKYAFAVVLEKMPSGTPVGGASVMYDFFGWMHTNAPQYLQ</sequence>
<dbReference type="InterPro" id="IPR005311">
    <property type="entry name" value="PBP_dimer"/>
</dbReference>
<dbReference type="Proteomes" id="UP000176568">
    <property type="component" value="Unassembled WGS sequence"/>
</dbReference>
<comment type="caution">
    <text evidence="13">The sequence shown here is derived from an EMBL/GenBank/DDBJ whole genome shotgun (WGS) entry which is preliminary data.</text>
</comment>
<evidence type="ECO:0000256" key="2">
    <source>
        <dbReference type="ARBA" id="ARBA00004236"/>
    </source>
</evidence>
<dbReference type="InterPro" id="IPR001460">
    <property type="entry name" value="PCN-bd_Tpept"/>
</dbReference>
<evidence type="ECO:0000259" key="12">
    <source>
        <dbReference type="Pfam" id="PF03717"/>
    </source>
</evidence>
<evidence type="ECO:0000256" key="6">
    <source>
        <dbReference type="ARBA" id="ARBA00022984"/>
    </source>
</evidence>
<evidence type="ECO:0000259" key="11">
    <source>
        <dbReference type="Pfam" id="PF00905"/>
    </source>
</evidence>